<dbReference type="PRINTS" id="PR00455">
    <property type="entry name" value="HTHTETR"/>
</dbReference>
<organism evidence="6 7">
    <name type="scientific">Micromonospora haikouensis</name>
    <dbReference type="NCBI Taxonomy" id="686309"/>
    <lineage>
        <taxon>Bacteria</taxon>
        <taxon>Bacillati</taxon>
        <taxon>Actinomycetota</taxon>
        <taxon>Actinomycetes</taxon>
        <taxon>Micromonosporales</taxon>
        <taxon>Micromonosporaceae</taxon>
        <taxon>Micromonospora</taxon>
    </lineage>
</organism>
<dbReference type="InterPro" id="IPR050109">
    <property type="entry name" value="HTH-type_TetR-like_transc_reg"/>
</dbReference>
<dbReference type="EMBL" id="JXSX01000001">
    <property type="protein sequence ID" value="KIR65821.1"/>
    <property type="molecule type" value="Genomic_DNA"/>
</dbReference>
<name>A0A0D0X3Z7_9ACTN</name>
<dbReference type="PANTHER" id="PTHR30055:SF234">
    <property type="entry name" value="HTH-TYPE TRANSCRIPTIONAL REGULATOR BETI"/>
    <property type="match status" value="1"/>
</dbReference>
<dbReference type="Gene3D" id="1.10.357.10">
    <property type="entry name" value="Tetracycline Repressor, domain 2"/>
    <property type="match status" value="1"/>
</dbReference>
<keyword evidence="1" id="KW-0805">Transcription regulation</keyword>
<keyword evidence="3" id="KW-0804">Transcription</keyword>
<dbReference type="GO" id="GO:0003700">
    <property type="term" value="F:DNA-binding transcription factor activity"/>
    <property type="evidence" value="ECO:0007669"/>
    <property type="project" value="TreeGrafter"/>
</dbReference>
<feature type="domain" description="HTH tetR-type" evidence="5">
    <location>
        <begin position="13"/>
        <end position="73"/>
    </location>
</feature>
<dbReference type="InterPro" id="IPR023772">
    <property type="entry name" value="DNA-bd_HTH_TetR-type_CS"/>
</dbReference>
<dbReference type="AlphaFoldDB" id="A0A0D0X3Z7"/>
<protein>
    <submittedName>
        <fullName evidence="6">TetR family transcriptional regulator</fullName>
    </submittedName>
</protein>
<keyword evidence="7" id="KW-1185">Reference proteome</keyword>
<dbReference type="GeneID" id="301304650"/>
<reference evidence="6 7" key="1">
    <citation type="submission" date="2015-01" db="EMBL/GenBank/DDBJ databases">
        <title>Sequencing and annotation of Micromonospora carbonacea strain JXNU-1 genome.</title>
        <authorList>
            <person name="Long Z."/>
            <person name="Huang Y."/>
            <person name="Jiang Y."/>
        </authorList>
    </citation>
    <scope>NUCLEOTIDE SEQUENCE [LARGE SCALE GENOMIC DNA]</scope>
    <source>
        <strain evidence="6 7">JXNU-1</strain>
    </source>
</reference>
<proteinExistence type="predicted"/>
<gene>
    <name evidence="6" type="ORF">TK50_10940</name>
</gene>
<evidence type="ECO:0000313" key="7">
    <source>
        <dbReference type="Proteomes" id="UP000032254"/>
    </source>
</evidence>
<dbReference type="PATRIC" id="fig|47853.6.peg.2319"/>
<dbReference type="SUPFAM" id="SSF46689">
    <property type="entry name" value="Homeodomain-like"/>
    <property type="match status" value="1"/>
</dbReference>
<keyword evidence="2 4" id="KW-0238">DNA-binding</keyword>
<evidence type="ECO:0000256" key="1">
    <source>
        <dbReference type="ARBA" id="ARBA00023015"/>
    </source>
</evidence>
<evidence type="ECO:0000256" key="3">
    <source>
        <dbReference type="ARBA" id="ARBA00023163"/>
    </source>
</evidence>
<dbReference type="PROSITE" id="PS01081">
    <property type="entry name" value="HTH_TETR_1"/>
    <property type="match status" value="1"/>
</dbReference>
<dbReference type="OrthoDB" id="5185169at2"/>
<evidence type="ECO:0000313" key="6">
    <source>
        <dbReference type="EMBL" id="KIR65821.1"/>
    </source>
</evidence>
<dbReference type="RefSeq" id="WP_043962637.1">
    <property type="nucleotide sequence ID" value="NZ_JBEZEN010000009.1"/>
</dbReference>
<feature type="DNA-binding region" description="H-T-H motif" evidence="4">
    <location>
        <begin position="36"/>
        <end position="55"/>
    </location>
</feature>
<accession>A0A0D0X3Z7</accession>
<dbReference type="Proteomes" id="UP000032254">
    <property type="component" value="Unassembled WGS sequence"/>
</dbReference>
<dbReference type="PROSITE" id="PS50977">
    <property type="entry name" value="HTH_TETR_2"/>
    <property type="match status" value="1"/>
</dbReference>
<dbReference type="InterPro" id="IPR009057">
    <property type="entry name" value="Homeodomain-like_sf"/>
</dbReference>
<sequence>MSEPVGLRARKKARTRDAIADAAISLFLARGFDQVSVSDIAATAEVSKPTLFRYFPTKEDLVLHRFADHNGEAARVVGERRPGTAPIAALHQHFRAGLDRFDPVTGLNDHPEVVAFHRLVFGTPSLAGRLLQYLRDDEDALAAALDPGVRGRLLAAQVIAVQRVLARTNWQKIAAGRTARDVHPEAVADADLAFAQLGRATSHL</sequence>
<evidence type="ECO:0000259" key="5">
    <source>
        <dbReference type="PROSITE" id="PS50977"/>
    </source>
</evidence>
<comment type="caution">
    <text evidence="6">The sequence shown here is derived from an EMBL/GenBank/DDBJ whole genome shotgun (WGS) entry which is preliminary data.</text>
</comment>
<dbReference type="FunFam" id="1.10.10.60:FF:000141">
    <property type="entry name" value="TetR family transcriptional regulator"/>
    <property type="match status" value="1"/>
</dbReference>
<evidence type="ECO:0000256" key="2">
    <source>
        <dbReference type="ARBA" id="ARBA00023125"/>
    </source>
</evidence>
<dbReference type="GO" id="GO:0000976">
    <property type="term" value="F:transcription cis-regulatory region binding"/>
    <property type="evidence" value="ECO:0007669"/>
    <property type="project" value="TreeGrafter"/>
</dbReference>
<dbReference type="PANTHER" id="PTHR30055">
    <property type="entry name" value="HTH-TYPE TRANSCRIPTIONAL REGULATOR RUTR"/>
    <property type="match status" value="1"/>
</dbReference>
<dbReference type="Pfam" id="PF00440">
    <property type="entry name" value="TetR_N"/>
    <property type="match status" value="1"/>
</dbReference>
<dbReference type="GO" id="GO:0045892">
    <property type="term" value="P:negative regulation of DNA-templated transcription"/>
    <property type="evidence" value="ECO:0007669"/>
    <property type="project" value="UniProtKB-ARBA"/>
</dbReference>
<dbReference type="InterPro" id="IPR001647">
    <property type="entry name" value="HTH_TetR"/>
</dbReference>
<evidence type="ECO:0000256" key="4">
    <source>
        <dbReference type="PROSITE-ProRule" id="PRU00335"/>
    </source>
</evidence>